<proteinExistence type="predicted"/>
<dbReference type="PANTHER" id="PTHR30349">
    <property type="entry name" value="PHAGE INTEGRASE-RELATED"/>
    <property type="match status" value="1"/>
</dbReference>
<dbReference type="SUPFAM" id="SSF56349">
    <property type="entry name" value="DNA breaking-rejoining enzymes"/>
    <property type="match status" value="1"/>
</dbReference>
<dbReference type="InterPro" id="IPR013762">
    <property type="entry name" value="Integrase-like_cat_sf"/>
</dbReference>
<organism evidence="4">
    <name type="scientific">marine sediment metagenome</name>
    <dbReference type="NCBI Taxonomy" id="412755"/>
    <lineage>
        <taxon>unclassified sequences</taxon>
        <taxon>metagenomes</taxon>
        <taxon>ecological metagenomes</taxon>
    </lineage>
</organism>
<dbReference type="GO" id="GO:0003677">
    <property type="term" value="F:DNA binding"/>
    <property type="evidence" value="ECO:0007669"/>
    <property type="project" value="UniProtKB-KW"/>
</dbReference>
<dbReference type="PROSITE" id="PS51898">
    <property type="entry name" value="TYR_RECOMBINASE"/>
    <property type="match status" value="1"/>
</dbReference>
<evidence type="ECO:0000256" key="1">
    <source>
        <dbReference type="ARBA" id="ARBA00023125"/>
    </source>
</evidence>
<dbReference type="InterPro" id="IPR002104">
    <property type="entry name" value="Integrase_catalytic"/>
</dbReference>
<evidence type="ECO:0000313" key="4">
    <source>
        <dbReference type="EMBL" id="KKM81136.1"/>
    </source>
</evidence>
<dbReference type="InterPro" id="IPR050090">
    <property type="entry name" value="Tyrosine_recombinase_XerCD"/>
</dbReference>
<reference evidence="4" key="1">
    <citation type="journal article" date="2015" name="Nature">
        <title>Complex archaea that bridge the gap between prokaryotes and eukaryotes.</title>
        <authorList>
            <person name="Spang A."/>
            <person name="Saw J.H."/>
            <person name="Jorgensen S.L."/>
            <person name="Zaremba-Niedzwiedzka K."/>
            <person name="Martijn J."/>
            <person name="Lind A.E."/>
            <person name="van Eijk R."/>
            <person name="Schleper C."/>
            <person name="Guy L."/>
            <person name="Ettema T.J."/>
        </authorList>
    </citation>
    <scope>NUCLEOTIDE SEQUENCE</scope>
</reference>
<evidence type="ECO:0000259" key="3">
    <source>
        <dbReference type="PROSITE" id="PS51898"/>
    </source>
</evidence>
<dbReference type="AlphaFoldDB" id="A0A0F9L231"/>
<feature type="domain" description="Tyr recombinase" evidence="3">
    <location>
        <begin position="99"/>
        <end position="296"/>
    </location>
</feature>
<dbReference type="EMBL" id="LAZR01008073">
    <property type="protein sequence ID" value="KKM81136.1"/>
    <property type="molecule type" value="Genomic_DNA"/>
</dbReference>
<accession>A0A0F9L231</accession>
<comment type="caution">
    <text evidence="4">The sequence shown here is derived from an EMBL/GenBank/DDBJ whole genome shotgun (WGS) entry which is preliminary data.</text>
</comment>
<dbReference type="PANTHER" id="PTHR30349:SF41">
    <property type="entry name" value="INTEGRASE_RECOMBINASE PROTEIN MJ0367-RELATED"/>
    <property type="match status" value="1"/>
</dbReference>
<name>A0A0F9L231_9ZZZZ</name>
<evidence type="ECO:0000256" key="2">
    <source>
        <dbReference type="ARBA" id="ARBA00023172"/>
    </source>
</evidence>
<dbReference type="Pfam" id="PF00589">
    <property type="entry name" value="Phage_integrase"/>
    <property type="match status" value="1"/>
</dbReference>
<dbReference type="Gene3D" id="1.10.443.10">
    <property type="entry name" value="Intergrase catalytic core"/>
    <property type="match status" value="1"/>
</dbReference>
<dbReference type="InterPro" id="IPR011010">
    <property type="entry name" value="DNA_brk_join_enz"/>
</dbReference>
<gene>
    <name evidence="4" type="ORF">LCGC14_1332870</name>
</gene>
<sequence>MRIPLSDFESFLKNKNLKDRTIENYLYYFNKFHYDVFNQETVSRFIAMASNRNSVARAFLLNLKRFLTLNYKELLISDELKVDISNVELPTITGRIKKRVIRPIHHDDIFIIEQCLRYEKERLQLLLSYFCALRLGELFKMTIVSIDWDKWKRDKSKMGEAIVLGKGDKEGTAYIPREIMTRIAKYIHTQNFISIDSFLFRDPKKEYNFSALSRAWQLKLASAGIKARVAKLDGFGKPIPNTTVHPHRLRHSYASYLINEVGMDVRKVQVMLRHSDISSTQIYTHVEEQLLKDELSVIPYRKSES</sequence>
<keyword evidence="2" id="KW-0233">DNA recombination</keyword>
<dbReference type="GO" id="GO:0006310">
    <property type="term" value="P:DNA recombination"/>
    <property type="evidence" value="ECO:0007669"/>
    <property type="project" value="UniProtKB-KW"/>
</dbReference>
<keyword evidence="1" id="KW-0238">DNA-binding</keyword>
<protein>
    <recommendedName>
        <fullName evidence="3">Tyr recombinase domain-containing protein</fullName>
    </recommendedName>
</protein>
<dbReference type="GO" id="GO:0015074">
    <property type="term" value="P:DNA integration"/>
    <property type="evidence" value="ECO:0007669"/>
    <property type="project" value="InterPro"/>
</dbReference>